<reference evidence="2 3" key="1">
    <citation type="submission" date="2023-08" db="EMBL/GenBank/DDBJ databases">
        <title>Black Yeasts Isolated from many extreme environments.</title>
        <authorList>
            <person name="Coleine C."/>
            <person name="Stajich J.E."/>
            <person name="Selbmann L."/>
        </authorList>
    </citation>
    <scope>NUCLEOTIDE SEQUENCE [LARGE SCALE GENOMIC DNA]</scope>
    <source>
        <strain evidence="2 3">CCFEE 5910</strain>
    </source>
</reference>
<name>A0AAN7SUY1_9EURO</name>
<dbReference type="Proteomes" id="UP001309876">
    <property type="component" value="Unassembled WGS sequence"/>
</dbReference>
<keyword evidence="3" id="KW-1185">Reference proteome</keyword>
<evidence type="ECO:0000313" key="2">
    <source>
        <dbReference type="EMBL" id="KAK5082207.1"/>
    </source>
</evidence>
<feature type="region of interest" description="Disordered" evidence="1">
    <location>
        <begin position="37"/>
        <end position="67"/>
    </location>
</feature>
<feature type="compositionally biased region" description="Basic and acidic residues" evidence="1">
    <location>
        <begin position="141"/>
        <end position="156"/>
    </location>
</feature>
<accession>A0AAN7SUY1</accession>
<gene>
    <name evidence="2" type="ORF">LTR05_007350</name>
</gene>
<evidence type="ECO:0000256" key="1">
    <source>
        <dbReference type="SAM" id="MobiDB-lite"/>
    </source>
</evidence>
<dbReference type="AlphaFoldDB" id="A0AAN7SUY1"/>
<comment type="caution">
    <text evidence="2">The sequence shown here is derived from an EMBL/GenBank/DDBJ whole genome shotgun (WGS) entry which is preliminary data.</text>
</comment>
<organism evidence="2 3">
    <name type="scientific">Lithohypha guttulata</name>
    <dbReference type="NCBI Taxonomy" id="1690604"/>
    <lineage>
        <taxon>Eukaryota</taxon>
        <taxon>Fungi</taxon>
        <taxon>Dikarya</taxon>
        <taxon>Ascomycota</taxon>
        <taxon>Pezizomycotina</taxon>
        <taxon>Eurotiomycetes</taxon>
        <taxon>Chaetothyriomycetidae</taxon>
        <taxon>Chaetothyriales</taxon>
        <taxon>Trichomeriaceae</taxon>
        <taxon>Lithohypha</taxon>
    </lineage>
</organism>
<dbReference type="EMBL" id="JAVRRJ010000008">
    <property type="protein sequence ID" value="KAK5082207.1"/>
    <property type="molecule type" value="Genomic_DNA"/>
</dbReference>
<protein>
    <submittedName>
        <fullName evidence="2">Uncharacterized protein</fullName>
    </submittedName>
</protein>
<feature type="compositionally biased region" description="Basic and acidic residues" evidence="1">
    <location>
        <begin position="49"/>
        <end position="67"/>
    </location>
</feature>
<evidence type="ECO:0000313" key="3">
    <source>
        <dbReference type="Proteomes" id="UP001309876"/>
    </source>
</evidence>
<feature type="region of interest" description="Disordered" evidence="1">
    <location>
        <begin position="123"/>
        <end position="192"/>
    </location>
</feature>
<sequence length="192" mass="22258">MAQQDDDSTINVTLTTESVSSKAAALKVHRSDLARFQEDSSSDNVTHTRRQERFIISDSESHDEVTAGHELFRELRSIEQIEWPGNLEGDENSDEEQAQIDRQLQAELNTYLEETVEDQGAGHYLRKKRLQSTQRSTRLASVERDSEHDEEQEHRVERKKHASMNGKPSRKPRDSRAQRRLRKDKQTFIQSS</sequence>
<proteinExistence type="predicted"/>